<dbReference type="NCBIfam" id="TIGR00046">
    <property type="entry name" value="RsmE family RNA methyltransferase"/>
    <property type="match status" value="1"/>
</dbReference>
<evidence type="ECO:0000256" key="4">
    <source>
        <dbReference type="ARBA" id="ARBA00013673"/>
    </source>
</evidence>
<dbReference type="STRING" id="500610.SAMN02799615_02351"/>
<dbReference type="RefSeq" id="WP_026633522.1">
    <property type="nucleotide sequence ID" value="NZ_FONH01000006.1"/>
</dbReference>
<feature type="domain" description="Ribosomal RNA small subunit methyltransferase E PUA-like" evidence="14">
    <location>
        <begin position="23"/>
        <end position="66"/>
    </location>
</feature>
<comment type="similarity">
    <text evidence="2 12">Belongs to the RNA methyltransferase RsmE family.</text>
</comment>
<comment type="catalytic activity">
    <reaction evidence="11 12">
        <text>uridine(1498) in 16S rRNA + S-adenosyl-L-methionine = N(3)-methyluridine(1498) in 16S rRNA + S-adenosyl-L-homocysteine + H(+)</text>
        <dbReference type="Rhea" id="RHEA:42920"/>
        <dbReference type="Rhea" id="RHEA-COMP:10283"/>
        <dbReference type="Rhea" id="RHEA-COMP:10284"/>
        <dbReference type="ChEBI" id="CHEBI:15378"/>
        <dbReference type="ChEBI" id="CHEBI:57856"/>
        <dbReference type="ChEBI" id="CHEBI:59789"/>
        <dbReference type="ChEBI" id="CHEBI:65315"/>
        <dbReference type="ChEBI" id="CHEBI:74502"/>
        <dbReference type="EC" id="2.1.1.193"/>
    </reaction>
</comment>
<dbReference type="InterPro" id="IPR046887">
    <property type="entry name" value="RsmE_PUA-like"/>
</dbReference>
<dbReference type="Gene3D" id="2.40.240.20">
    <property type="entry name" value="Hypothetical PUA domain-like, domain 1"/>
    <property type="match status" value="1"/>
</dbReference>
<keyword evidence="5 12" id="KW-0963">Cytoplasm</keyword>
<proteinExistence type="inferred from homology"/>
<evidence type="ECO:0000256" key="11">
    <source>
        <dbReference type="ARBA" id="ARBA00047944"/>
    </source>
</evidence>
<evidence type="ECO:0000256" key="10">
    <source>
        <dbReference type="ARBA" id="ARBA00025699"/>
    </source>
</evidence>
<accession>A0A1I2FN80</accession>
<evidence type="ECO:0000256" key="3">
    <source>
        <dbReference type="ARBA" id="ARBA00012328"/>
    </source>
</evidence>
<evidence type="ECO:0000256" key="1">
    <source>
        <dbReference type="ARBA" id="ARBA00004496"/>
    </source>
</evidence>
<keyword evidence="9 12" id="KW-0949">S-adenosyl-L-methionine</keyword>
<keyword evidence="7 12" id="KW-0489">Methyltransferase</keyword>
<dbReference type="InterPro" id="IPR029028">
    <property type="entry name" value="Alpha/beta_knot_MTases"/>
</dbReference>
<dbReference type="Proteomes" id="UP000199477">
    <property type="component" value="Unassembled WGS sequence"/>
</dbReference>
<gene>
    <name evidence="15" type="ORF">SAMN02799615_02351</name>
</gene>
<evidence type="ECO:0000259" key="14">
    <source>
        <dbReference type="Pfam" id="PF20260"/>
    </source>
</evidence>
<organism evidence="15 16">
    <name type="scientific">Dyella marensis</name>
    <dbReference type="NCBI Taxonomy" id="500610"/>
    <lineage>
        <taxon>Bacteria</taxon>
        <taxon>Pseudomonadati</taxon>
        <taxon>Pseudomonadota</taxon>
        <taxon>Gammaproteobacteria</taxon>
        <taxon>Lysobacterales</taxon>
        <taxon>Rhodanobacteraceae</taxon>
        <taxon>Dyella</taxon>
    </lineage>
</organism>
<evidence type="ECO:0000256" key="12">
    <source>
        <dbReference type="PIRNR" id="PIRNR015601"/>
    </source>
</evidence>
<name>A0A1I2FN80_9GAMM</name>
<dbReference type="InterPro" id="IPR015947">
    <property type="entry name" value="PUA-like_sf"/>
</dbReference>
<dbReference type="CDD" id="cd18084">
    <property type="entry name" value="RsmE-like"/>
    <property type="match status" value="1"/>
</dbReference>
<protein>
    <recommendedName>
        <fullName evidence="4 12">Ribosomal RNA small subunit methyltransferase E</fullName>
        <ecNumber evidence="3 12">2.1.1.193</ecNumber>
    </recommendedName>
</protein>
<sequence length="245" mass="25965">MRTIRIHVPHPLATATEFALPTQAGEHVARVLRMTVGDALVLFNGDGNDYAATITAVGKREVSVRVDSSERVNNESPLRLTLAQGIARGEKMDLIVQKATELGVARIVPLHTERSEVKLDAARAEKRLAHWRAVAESACEQSGRSVVPEITPALPLEAWLRDLPADDGALRLALLPEGTVQARALSFPPSGGLLVVGPEGGLGERDVSALSAAAFQGLRLGPRILRTETAGLAALAALQALHGDI</sequence>
<dbReference type="EC" id="2.1.1.193" evidence="3 12"/>
<evidence type="ECO:0000256" key="9">
    <source>
        <dbReference type="ARBA" id="ARBA00022691"/>
    </source>
</evidence>
<evidence type="ECO:0000256" key="7">
    <source>
        <dbReference type="ARBA" id="ARBA00022603"/>
    </source>
</evidence>
<dbReference type="NCBIfam" id="NF008692">
    <property type="entry name" value="PRK11713.1-5"/>
    <property type="match status" value="1"/>
</dbReference>
<comment type="subcellular location">
    <subcellularLocation>
        <location evidence="1 12">Cytoplasm</location>
    </subcellularLocation>
</comment>
<evidence type="ECO:0000313" key="16">
    <source>
        <dbReference type="Proteomes" id="UP000199477"/>
    </source>
</evidence>
<evidence type="ECO:0000256" key="8">
    <source>
        <dbReference type="ARBA" id="ARBA00022679"/>
    </source>
</evidence>
<dbReference type="PIRSF" id="PIRSF015601">
    <property type="entry name" value="MTase_slr0722"/>
    <property type="match status" value="1"/>
</dbReference>
<keyword evidence="8 12" id="KW-0808">Transferase</keyword>
<dbReference type="GO" id="GO:0005737">
    <property type="term" value="C:cytoplasm"/>
    <property type="evidence" value="ECO:0007669"/>
    <property type="project" value="UniProtKB-SubCell"/>
</dbReference>
<dbReference type="Gene3D" id="3.40.1280.10">
    <property type="match status" value="1"/>
</dbReference>
<dbReference type="InterPro" id="IPR006700">
    <property type="entry name" value="RsmE"/>
</dbReference>
<comment type="function">
    <text evidence="10 12">Specifically methylates the N3 position of the uracil ring of uridine 1498 (m3U1498) in 16S rRNA. Acts on the fully assembled 30S ribosomal subunit.</text>
</comment>
<evidence type="ECO:0000259" key="13">
    <source>
        <dbReference type="Pfam" id="PF04452"/>
    </source>
</evidence>
<dbReference type="InterPro" id="IPR046886">
    <property type="entry name" value="RsmE_MTase_dom"/>
</dbReference>
<dbReference type="PANTHER" id="PTHR30027:SF3">
    <property type="entry name" value="16S RRNA (URACIL(1498)-N(3))-METHYLTRANSFERASE"/>
    <property type="match status" value="1"/>
</dbReference>
<dbReference type="Pfam" id="PF20260">
    <property type="entry name" value="PUA_4"/>
    <property type="match status" value="1"/>
</dbReference>
<keyword evidence="6 12" id="KW-0698">rRNA processing</keyword>
<dbReference type="GO" id="GO:0070475">
    <property type="term" value="P:rRNA base methylation"/>
    <property type="evidence" value="ECO:0007669"/>
    <property type="project" value="TreeGrafter"/>
</dbReference>
<dbReference type="InterPro" id="IPR029026">
    <property type="entry name" value="tRNA_m1G_MTases_N"/>
</dbReference>
<dbReference type="SUPFAM" id="SSF75217">
    <property type="entry name" value="alpha/beta knot"/>
    <property type="match status" value="1"/>
</dbReference>
<dbReference type="EMBL" id="FONH01000006">
    <property type="protein sequence ID" value="SFF06197.1"/>
    <property type="molecule type" value="Genomic_DNA"/>
</dbReference>
<reference evidence="16" key="1">
    <citation type="submission" date="2016-10" db="EMBL/GenBank/DDBJ databases">
        <authorList>
            <person name="Varghese N."/>
            <person name="Submissions S."/>
        </authorList>
    </citation>
    <scope>NUCLEOTIDE SEQUENCE [LARGE SCALE GENOMIC DNA]</scope>
    <source>
        <strain evidence="16">UNC178MFTsu3.1</strain>
    </source>
</reference>
<evidence type="ECO:0000313" key="15">
    <source>
        <dbReference type="EMBL" id="SFF06197.1"/>
    </source>
</evidence>
<evidence type="ECO:0000256" key="2">
    <source>
        <dbReference type="ARBA" id="ARBA00005528"/>
    </source>
</evidence>
<dbReference type="PANTHER" id="PTHR30027">
    <property type="entry name" value="RIBOSOMAL RNA SMALL SUBUNIT METHYLTRANSFERASE E"/>
    <property type="match status" value="1"/>
</dbReference>
<dbReference type="AlphaFoldDB" id="A0A1I2FN80"/>
<dbReference type="GO" id="GO:0070042">
    <property type="term" value="F:rRNA (uridine-N3-)-methyltransferase activity"/>
    <property type="evidence" value="ECO:0007669"/>
    <property type="project" value="TreeGrafter"/>
</dbReference>
<dbReference type="Pfam" id="PF04452">
    <property type="entry name" value="Methyltrans_RNA"/>
    <property type="match status" value="1"/>
</dbReference>
<feature type="domain" description="Ribosomal RNA small subunit methyltransferase E methyltransferase" evidence="13">
    <location>
        <begin position="74"/>
        <end position="239"/>
    </location>
</feature>
<evidence type="ECO:0000256" key="6">
    <source>
        <dbReference type="ARBA" id="ARBA00022552"/>
    </source>
</evidence>
<keyword evidence="16" id="KW-1185">Reference proteome</keyword>
<evidence type="ECO:0000256" key="5">
    <source>
        <dbReference type="ARBA" id="ARBA00022490"/>
    </source>
</evidence>
<dbReference type="SUPFAM" id="SSF88697">
    <property type="entry name" value="PUA domain-like"/>
    <property type="match status" value="1"/>
</dbReference>